<comment type="caution">
    <text evidence="2">The sequence shown here is derived from an EMBL/GenBank/DDBJ whole genome shotgun (WGS) entry which is preliminary data.</text>
</comment>
<organism evidence="2 3">
    <name type="scientific">Panicum virgatum</name>
    <name type="common">Blackwell switchgrass</name>
    <dbReference type="NCBI Taxonomy" id="38727"/>
    <lineage>
        <taxon>Eukaryota</taxon>
        <taxon>Viridiplantae</taxon>
        <taxon>Streptophyta</taxon>
        <taxon>Embryophyta</taxon>
        <taxon>Tracheophyta</taxon>
        <taxon>Spermatophyta</taxon>
        <taxon>Magnoliopsida</taxon>
        <taxon>Liliopsida</taxon>
        <taxon>Poales</taxon>
        <taxon>Poaceae</taxon>
        <taxon>PACMAD clade</taxon>
        <taxon>Panicoideae</taxon>
        <taxon>Panicodae</taxon>
        <taxon>Paniceae</taxon>
        <taxon>Panicinae</taxon>
        <taxon>Panicum</taxon>
        <taxon>Panicum sect. Hiantes</taxon>
    </lineage>
</organism>
<protein>
    <recommendedName>
        <fullName evidence="1">FAR1 domain-containing protein</fullName>
    </recommendedName>
</protein>
<dbReference type="InterPro" id="IPR004330">
    <property type="entry name" value="FAR1_DNA_bnd_dom"/>
</dbReference>
<dbReference type="Pfam" id="PF03101">
    <property type="entry name" value="FAR1"/>
    <property type="match status" value="1"/>
</dbReference>
<dbReference type="EMBL" id="CM029045">
    <property type="protein sequence ID" value="KAG2595226.1"/>
    <property type="molecule type" value="Genomic_DNA"/>
</dbReference>
<name>A0A8T0SF57_PANVG</name>
<reference evidence="2" key="1">
    <citation type="submission" date="2020-05" db="EMBL/GenBank/DDBJ databases">
        <title>WGS assembly of Panicum virgatum.</title>
        <authorList>
            <person name="Lovell J.T."/>
            <person name="Jenkins J."/>
            <person name="Shu S."/>
            <person name="Juenger T.E."/>
            <person name="Schmutz J."/>
        </authorList>
    </citation>
    <scope>NUCLEOTIDE SEQUENCE</scope>
    <source>
        <strain evidence="2">AP13</strain>
    </source>
</reference>
<dbReference type="PANTHER" id="PTHR46328">
    <property type="entry name" value="FAR-RED IMPAIRED RESPONSIVE (FAR1) FAMILY PROTEIN-RELATED"/>
    <property type="match status" value="1"/>
</dbReference>
<sequence>MAQLSDNKITQVGLRFKSPDEAWVFWVAYGGSTGFDVRKRYTNISKYDVKMTSCRFVCSNEGHRRKGLTDRVTKCFRAETRTDCKARMTLTLDRREENYEITEVVLEHNHLL</sequence>
<accession>A0A8T0SF57</accession>
<dbReference type="AlphaFoldDB" id="A0A8T0SF57"/>
<proteinExistence type="predicted"/>
<evidence type="ECO:0000259" key="1">
    <source>
        <dbReference type="Pfam" id="PF03101"/>
    </source>
</evidence>
<feature type="domain" description="FAR1" evidence="1">
    <location>
        <begin position="25"/>
        <end position="111"/>
    </location>
</feature>
<evidence type="ECO:0000313" key="3">
    <source>
        <dbReference type="Proteomes" id="UP000823388"/>
    </source>
</evidence>
<keyword evidence="3" id="KW-1185">Reference proteome</keyword>
<evidence type="ECO:0000313" key="2">
    <source>
        <dbReference type="EMBL" id="KAG2595226.1"/>
    </source>
</evidence>
<dbReference type="Proteomes" id="UP000823388">
    <property type="component" value="Chromosome 5K"/>
</dbReference>
<gene>
    <name evidence="2" type="ORF">PVAP13_5KG061974</name>
</gene>
<dbReference type="PANTHER" id="PTHR46328:SF34">
    <property type="entry name" value="PROTEIN FAR1-RELATED SEQUENCE 5-LIKE"/>
    <property type="match status" value="1"/>
</dbReference>